<dbReference type="eggNOG" id="COG1418">
    <property type="taxonomic scope" value="Bacteria"/>
</dbReference>
<keyword evidence="2" id="KW-1185">Reference proteome</keyword>
<dbReference type="AlphaFoldDB" id="A0A091ARN4"/>
<organism evidence="1 2">
    <name type="scientific">Arenimonas metalli CF5-1</name>
    <dbReference type="NCBI Taxonomy" id="1384056"/>
    <lineage>
        <taxon>Bacteria</taxon>
        <taxon>Pseudomonadati</taxon>
        <taxon>Pseudomonadota</taxon>
        <taxon>Gammaproteobacteria</taxon>
        <taxon>Lysobacterales</taxon>
        <taxon>Lysobacteraceae</taxon>
        <taxon>Arenimonas</taxon>
    </lineage>
</organism>
<protein>
    <submittedName>
        <fullName evidence="1">Uncharacterized protein</fullName>
    </submittedName>
</protein>
<gene>
    <name evidence="1" type="ORF">N787_04310</name>
</gene>
<dbReference type="OrthoDB" id="5294130at2"/>
<dbReference type="STRING" id="1384056.N787_04310"/>
<accession>A0A091ARN4</accession>
<evidence type="ECO:0000313" key="2">
    <source>
        <dbReference type="Proteomes" id="UP000029393"/>
    </source>
</evidence>
<name>A0A091ARN4_9GAMM</name>
<dbReference type="Proteomes" id="UP000029393">
    <property type="component" value="Unassembled WGS sequence"/>
</dbReference>
<dbReference type="PATRIC" id="fig|1384056.3.peg.2382"/>
<dbReference type="RefSeq" id="WP_034214600.1">
    <property type="nucleotide sequence ID" value="NZ_AVCK01000055.1"/>
</dbReference>
<reference evidence="1 2" key="1">
    <citation type="submission" date="2013-09" db="EMBL/GenBank/DDBJ databases">
        <title>Genome sequencing of Arenimonas metalli.</title>
        <authorList>
            <person name="Chen F."/>
            <person name="Wang G."/>
        </authorList>
    </citation>
    <scope>NUCLEOTIDE SEQUENCE [LARGE SCALE GENOMIC DNA]</scope>
    <source>
        <strain evidence="1 2">CF5-1</strain>
    </source>
</reference>
<comment type="caution">
    <text evidence="1">The sequence shown here is derived from an EMBL/GenBank/DDBJ whole genome shotgun (WGS) entry which is preliminary data.</text>
</comment>
<sequence length="206" mass="22843">MSPRRQDDPRTRQRRQQLAQEAARLLATGAQHDPARALRKAAERLGIRDEAAFPGGDEIREALEAHQRLFGGDAPPSRRQALREAAQEAMAFFSAFDPRLAGAALEGPVDAHAPVCLHLHADDPDEVAHFLHDQRIPATQVTRRLRLSREQATPLPCWEFEAGGIAFELWVLPASALRQPPLESLEDRPLRRATANALRQLIATGD</sequence>
<proteinExistence type="predicted"/>
<dbReference type="EMBL" id="AVCK01000055">
    <property type="protein sequence ID" value="KFN41996.1"/>
    <property type="molecule type" value="Genomic_DNA"/>
</dbReference>
<evidence type="ECO:0000313" key="1">
    <source>
        <dbReference type="EMBL" id="KFN41996.1"/>
    </source>
</evidence>